<gene>
    <name evidence="1" type="ORF">SEV965_LOCUS13086</name>
</gene>
<proteinExistence type="predicted"/>
<accession>A0A814K0Y2</accession>
<dbReference type="Proteomes" id="UP000663889">
    <property type="component" value="Unassembled WGS sequence"/>
</dbReference>
<name>A0A814K0Y2_9BILA</name>
<evidence type="ECO:0000313" key="1">
    <source>
        <dbReference type="EMBL" id="CAF1046009.1"/>
    </source>
</evidence>
<organism evidence="1 2">
    <name type="scientific">Rotaria sordida</name>
    <dbReference type="NCBI Taxonomy" id="392033"/>
    <lineage>
        <taxon>Eukaryota</taxon>
        <taxon>Metazoa</taxon>
        <taxon>Spiralia</taxon>
        <taxon>Gnathifera</taxon>
        <taxon>Rotifera</taxon>
        <taxon>Eurotatoria</taxon>
        <taxon>Bdelloidea</taxon>
        <taxon>Philodinida</taxon>
        <taxon>Philodinidae</taxon>
        <taxon>Rotaria</taxon>
    </lineage>
</organism>
<evidence type="ECO:0000313" key="2">
    <source>
        <dbReference type="Proteomes" id="UP000663889"/>
    </source>
</evidence>
<sequence length="147" mass="16539">MYQPNIWAMATTQLGFSFNSSQFLPEIFRSMFPGSQITADYSLRQQKLSDVISHGTGYYFTNELIKDVGKAHESSLLFDETTIAGVRKQLDIFFDIGQKLKIGSSSMLVFGLISIGSCPLHVIHGSFRKGIKSAVWFIDEALNDIWF</sequence>
<dbReference type="AlphaFoldDB" id="A0A814K0Y2"/>
<reference evidence="1" key="1">
    <citation type="submission" date="2021-02" db="EMBL/GenBank/DDBJ databases">
        <authorList>
            <person name="Nowell W R."/>
        </authorList>
    </citation>
    <scope>NUCLEOTIDE SEQUENCE</scope>
</reference>
<dbReference type="EMBL" id="CAJNOU010000610">
    <property type="protein sequence ID" value="CAF1046009.1"/>
    <property type="molecule type" value="Genomic_DNA"/>
</dbReference>
<protein>
    <submittedName>
        <fullName evidence="1">Uncharacterized protein</fullName>
    </submittedName>
</protein>
<comment type="caution">
    <text evidence="1">The sequence shown here is derived from an EMBL/GenBank/DDBJ whole genome shotgun (WGS) entry which is preliminary data.</text>
</comment>